<dbReference type="RefSeq" id="WP_109975659.1">
    <property type="nucleotide sequence ID" value="NZ_JAODZM010000090.1"/>
</dbReference>
<proteinExistence type="inferred from homology"/>
<dbReference type="Gene3D" id="1.10.10.10">
    <property type="entry name" value="Winged helix-like DNA-binding domain superfamily/Winged helix DNA-binding domain"/>
    <property type="match status" value="2"/>
</dbReference>
<gene>
    <name evidence="3" type="ORF">N7383_25785</name>
</gene>
<dbReference type="Proteomes" id="UP001158360">
    <property type="component" value="Unassembled WGS sequence"/>
</dbReference>
<organism evidence="3 4">
    <name type="scientific">Enterobacter cloacae</name>
    <dbReference type="NCBI Taxonomy" id="550"/>
    <lineage>
        <taxon>Bacteria</taxon>
        <taxon>Pseudomonadati</taxon>
        <taxon>Pseudomonadota</taxon>
        <taxon>Gammaproteobacteria</taxon>
        <taxon>Enterobacterales</taxon>
        <taxon>Enterobacteriaceae</taxon>
        <taxon>Enterobacter</taxon>
        <taxon>Enterobacter cloacae complex</taxon>
    </lineage>
</organism>
<comment type="similarity">
    <text evidence="1">Belongs to the initiator RepB protein family.</text>
</comment>
<dbReference type="EMBL" id="JAODZM010000090">
    <property type="protein sequence ID" value="MDH0199036.1"/>
    <property type="molecule type" value="Genomic_DNA"/>
</dbReference>
<dbReference type="Pfam" id="PF01051">
    <property type="entry name" value="Rep3_N"/>
    <property type="match status" value="1"/>
</dbReference>
<protein>
    <submittedName>
        <fullName evidence="3">Replication initiation protein</fullName>
    </submittedName>
</protein>
<comment type="caution">
    <text evidence="3">The sequence shown here is derived from an EMBL/GenBank/DDBJ whole genome shotgun (WGS) entry which is preliminary data.</text>
</comment>
<name>A0AAW6SEN2_ENTCL</name>
<evidence type="ECO:0000259" key="2">
    <source>
        <dbReference type="Pfam" id="PF01051"/>
    </source>
</evidence>
<evidence type="ECO:0000313" key="4">
    <source>
        <dbReference type="Proteomes" id="UP001158360"/>
    </source>
</evidence>
<reference evidence="3" key="1">
    <citation type="submission" date="2022-09" db="EMBL/GenBank/DDBJ databases">
        <title>Intensive care unit water sources are persistently colonized with multi-drug resistant bacteria and are the site of extensive horizontal gene transfer of antibiotic resistance genes.</title>
        <authorList>
            <person name="Diorio-Toth L."/>
        </authorList>
    </citation>
    <scope>NUCLEOTIDE SEQUENCE</scope>
    <source>
        <strain evidence="3">GD04139</strain>
    </source>
</reference>
<dbReference type="GO" id="GO:0003887">
    <property type="term" value="F:DNA-directed DNA polymerase activity"/>
    <property type="evidence" value="ECO:0007669"/>
    <property type="project" value="InterPro"/>
</dbReference>
<feature type="domain" description="Initiator Rep protein WH1" evidence="2">
    <location>
        <begin position="6"/>
        <end position="114"/>
    </location>
</feature>
<accession>A0AAW6SEN2</accession>
<dbReference type="SUPFAM" id="SSF46785">
    <property type="entry name" value="Winged helix' DNA-binding domain"/>
    <property type="match status" value="2"/>
</dbReference>
<dbReference type="InterPro" id="IPR036390">
    <property type="entry name" value="WH_DNA-bd_sf"/>
</dbReference>
<dbReference type="InterPro" id="IPR000525">
    <property type="entry name" value="Initiator_Rep_WH1"/>
</dbReference>
<dbReference type="InterPro" id="IPR036388">
    <property type="entry name" value="WH-like_DNA-bd_sf"/>
</dbReference>
<dbReference type="GO" id="GO:0006270">
    <property type="term" value="P:DNA replication initiation"/>
    <property type="evidence" value="ECO:0007669"/>
    <property type="project" value="InterPro"/>
</dbReference>
<evidence type="ECO:0000313" key="3">
    <source>
        <dbReference type="EMBL" id="MDH0199036.1"/>
    </source>
</evidence>
<sequence length="188" mass="21750">MAVLGDSTFKVKVADYQQIFQVSRNQAIKDVKEGVFELSRSAVIFYPKEGRFDCVARPWLTEAGSRSARGIWEIEFNHKLLPYIYGLTNQFTTYSLRDCGSLRNPRTIRLYESLAQFKSSGLWVTTHAWLNDRFLLPESQQKNLAELKRSFLDPALKQINEKTPLFAKYRIDDSGKFLFSILDKQNPV</sequence>
<dbReference type="AlphaFoldDB" id="A0AAW6SEN2"/>
<dbReference type="Pfam" id="PF21205">
    <property type="entry name" value="Rep3_C"/>
    <property type="match status" value="1"/>
</dbReference>
<evidence type="ECO:0000256" key="1">
    <source>
        <dbReference type="ARBA" id="ARBA00038283"/>
    </source>
</evidence>